<reference evidence="1" key="1">
    <citation type="submission" date="2014-11" db="EMBL/GenBank/DDBJ databases">
        <authorList>
            <person name="Amaro Gonzalez C."/>
        </authorList>
    </citation>
    <scope>NUCLEOTIDE SEQUENCE</scope>
</reference>
<organism evidence="1">
    <name type="scientific">Anguilla anguilla</name>
    <name type="common">European freshwater eel</name>
    <name type="synonym">Muraena anguilla</name>
    <dbReference type="NCBI Taxonomy" id="7936"/>
    <lineage>
        <taxon>Eukaryota</taxon>
        <taxon>Metazoa</taxon>
        <taxon>Chordata</taxon>
        <taxon>Craniata</taxon>
        <taxon>Vertebrata</taxon>
        <taxon>Euteleostomi</taxon>
        <taxon>Actinopterygii</taxon>
        <taxon>Neopterygii</taxon>
        <taxon>Teleostei</taxon>
        <taxon>Anguilliformes</taxon>
        <taxon>Anguillidae</taxon>
        <taxon>Anguilla</taxon>
    </lineage>
</organism>
<dbReference type="EMBL" id="GBXM01093057">
    <property type="protein sequence ID" value="JAH15520.1"/>
    <property type="molecule type" value="Transcribed_RNA"/>
</dbReference>
<dbReference type="AlphaFoldDB" id="A0A0E9QGQ7"/>
<reference evidence="1" key="2">
    <citation type="journal article" date="2015" name="Fish Shellfish Immunol.">
        <title>Early steps in the European eel (Anguilla anguilla)-Vibrio vulnificus interaction in the gills: Role of the RtxA13 toxin.</title>
        <authorList>
            <person name="Callol A."/>
            <person name="Pajuelo D."/>
            <person name="Ebbesson L."/>
            <person name="Teles M."/>
            <person name="MacKenzie S."/>
            <person name="Amaro C."/>
        </authorList>
    </citation>
    <scope>NUCLEOTIDE SEQUENCE</scope>
</reference>
<evidence type="ECO:0000313" key="1">
    <source>
        <dbReference type="EMBL" id="JAH15520.1"/>
    </source>
</evidence>
<proteinExistence type="predicted"/>
<accession>A0A0E9QGQ7</accession>
<sequence length="18" mass="2000">MATKIITTSVSDRYVSVE</sequence>
<protein>
    <submittedName>
        <fullName evidence="1">Uncharacterized protein</fullName>
    </submittedName>
</protein>
<name>A0A0E9QGQ7_ANGAN</name>